<evidence type="ECO:0000256" key="5">
    <source>
        <dbReference type="ARBA" id="ARBA00023136"/>
    </source>
</evidence>
<gene>
    <name evidence="7" type="ORF">GKO46_10990</name>
    <name evidence="8" type="ORF">GKO48_10550</name>
</gene>
<keyword evidence="4" id="KW-1133">Transmembrane helix</keyword>
<dbReference type="Proteomes" id="UP001321249">
    <property type="component" value="Unassembled WGS sequence"/>
</dbReference>
<feature type="region of interest" description="Disordered" evidence="6">
    <location>
        <begin position="75"/>
        <end position="116"/>
    </location>
</feature>
<dbReference type="AlphaFoldDB" id="A0AAJ5ZKU9"/>
<protein>
    <submittedName>
        <fullName evidence="8">Uncharacterized protein</fullName>
    </submittedName>
</protein>
<evidence type="ECO:0000313" key="8">
    <source>
        <dbReference type="EMBL" id="WFG40038.1"/>
    </source>
</evidence>
<dbReference type="EMBL" id="CP046147">
    <property type="protein sequence ID" value="WFG40038.1"/>
    <property type="molecule type" value="Genomic_DNA"/>
</dbReference>
<evidence type="ECO:0000313" key="9">
    <source>
        <dbReference type="Proteomes" id="UP001219901"/>
    </source>
</evidence>
<dbReference type="Proteomes" id="UP001219901">
    <property type="component" value="Chromosome"/>
</dbReference>
<organism evidence="8 9">
    <name type="scientific">Candidatus Lucifugimonas marina</name>
    <dbReference type="NCBI Taxonomy" id="3038979"/>
    <lineage>
        <taxon>Bacteria</taxon>
        <taxon>Bacillati</taxon>
        <taxon>Chloroflexota</taxon>
        <taxon>Dehalococcoidia</taxon>
        <taxon>SAR202 cluster</taxon>
        <taxon>Candidatus Lucifugimonadales</taxon>
        <taxon>Candidatus Lucifugimonadaceae</taxon>
        <taxon>Candidatus Lucifugimonas</taxon>
    </lineage>
</organism>
<keyword evidence="5" id="KW-0472">Membrane</keyword>
<evidence type="ECO:0000256" key="1">
    <source>
        <dbReference type="ARBA" id="ARBA00004236"/>
    </source>
</evidence>
<reference evidence="9 10" key="1">
    <citation type="submission" date="2019-11" db="EMBL/GenBank/DDBJ databases">
        <authorList>
            <person name="Cho J.-C."/>
        </authorList>
    </citation>
    <scope>NUCLEOTIDE SEQUENCE [LARGE SCALE GENOMIC DNA]</scope>
    <source>
        <strain evidence="8 9">JH1073</strain>
        <strain evidence="7 10">JH702</strain>
    </source>
</reference>
<comment type="subcellular location">
    <subcellularLocation>
        <location evidence="1">Cell membrane</location>
    </subcellularLocation>
</comment>
<dbReference type="InterPro" id="IPR005899">
    <property type="entry name" value="Na_pump_deCOase"/>
</dbReference>
<dbReference type="GO" id="GO:0015081">
    <property type="term" value="F:sodium ion transmembrane transporter activity"/>
    <property type="evidence" value="ECO:0007669"/>
    <property type="project" value="InterPro"/>
</dbReference>
<keyword evidence="2" id="KW-1003">Cell membrane</keyword>
<dbReference type="NCBIfam" id="TIGR01195">
    <property type="entry name" value="oadG_fam"/>
    <property type="match status" value="1"/>
</dbReference>
<keyword evidence="3" id="KW-0812">Transmembrane</keyword>
<keyword evidence="9" id="KW-1185">Reference proteome</keyword>
<evidence type="ECO:0000256" key="3">
    <source>
        <dbReference type="ARBA" id="ARBA00022692"/>
    </source>
</evidence>
<dbReference type="GO" id="GO:0005886">
    <property type="term" value="C:plasma membrane"/>
    <property type="evidence" value="ECO:0007669"/>
    <property type="project" value="UniProtKB-SubCell"/>
</dbReference>
<evidence type="ECO:0000313" key="10">
    <source>
        <dbReference type="Proteomes" id="UP001321249"/>
    </source>
</evidence>
<dbReference type="GO" id="GO:0036376">
    <property type="term" value="P:sodium ion export across plasma membrane"/>
    <property type="evidence" value="ECO:0007669"/>
    <property type="project" value="InterPro"/>
</dbReference>
<feature type="region of interest" description="Disordered" evidence="6">
    <location>
        <begin position="38"/>
        <end position="58"/>
    </location>
</feature>
<accession>A0AAJ5ZKU9</accession>
<name>A0AAJ5ZKU9_9CHLR</name>
<feature type="compositionally biased region" description="Low complexity" evidence="6">
    <location>
        <begin position="75"/>
        <end position="91"/>
    </location>
</feature>
<evidence type="ECO:0000256" key="4">
    <source>
        <dbReference type="ARBA" id="ARBA00022989"/>
    </source>
</evidence>
<dbReference type="Pfam" id="PF04277">
    <property type="entry name" value="OAD_gamma"/>
    <property type="match status" value="1"/>
</dbReference>
<proteinExistence type="predicted"/>
<reference evidence="8" key="2">
    <citation type="journal article" date="2023" name="Nat. Commun.">
        <title>Cultivation of marine bacteria of the SAR202 clade.</title>
        <authorList>
            <person name="Lim Y."/>
            <person name="Seo J.H."/>
            <person name="Giovannoni S.J."/>
            <person name="Kang I."/>
            <person name="Cho J.C."/>
        </authorList>
    </citation>
    <scope>NUCLEOTIDE SEQUENCE</scope>
    <source>
        <strain evidence="8">JH1073</strain>
    </source>
</reference>
<evidence type="ECO:0000256" key="2">
    <source>
        <dbReference type="ARBA" id="ARBA00022475"/>
    </source>
</evidence>
<evidence type="ECO:0000313" key="7">
    <source>
        <dbReference type="EMBL" id="MDG0867591.1"/>
    </source>
</evidence>
<reference evidence="9" key="3">
    <citation type="submission" date="2023-06" db="EMBL/GenBank/DDBJ databases">
        <title>Pangenomics reveal diversification of enzyme families and niche specialization in globally abundant SAR202 bacteria.</title>
        <authorList>
            <person name="Saw J.H.W."/>
        </authorList>
    </citation>
    <scope>NUCLEOTIDE SEQUENCE [LARGE SCALE GENOMIC DNA]</scope>
    <source>
        <strain evidence="9">JH1073</strain>
    </source>
</reference>
<evidence type="ECO:0000256" key="6">
    <source>
        <dbReference type="SAM" id="MobiDB-lite"/>
    </source>
</evidence>
<sequence length="116" mass="11412">MTLSLMGMGVVFAVLALLALSIKGISLLDKEAAPAPAASAAAVVPAPPPTSASDSGDITGEQVAAIAVALALSEPPSASSIPPSASRSGESAGSWLQSGRMRVLGSNSSGARERRN</sequence>
<dbReference type="EMBL" id="WMBE01000003">
    <property type="protein sequence ID" value="MDG0867591.1"/>
    <property type="molecule type" value="Genomic_DNA"/>
</dbReference>